<dbReference type="Pfam" id="PF03466">
    <property type="entry name" value="LysR_substrate"/>
    <property type="match status" value="1"/>
</dbReference>
<dbReference type="GO" id="GO:0003677">
    <property type="term" value="F:DNA binding"/>
    <property type="evidence" value="ECO:0007669"/>
    <property type="project" value="UniProtKB-KW"/>
</dbReference>
<dbReference type="PROSITE" id="PS50931">
    <property type="entry name" value="HTH_LYSR"/>
    <property type="match status" value="1"/>
</dbReference>
<dbReference type="PANTHER" id="PTHR30346">
    <property type="entry name" value="TRANSCRIPTIONAL DUAL REGULATOR HCAR-RELATED"/>
    <property type="match status" value="1"/>
</dbReference>
<dbReference type="SUPFAM" id="SSF53850">
    <property type="entry name" value="Periplasmic binding protein-like II"/>
    <property type="match status" value="1"/>
</dbReference>
<gene>
    <name evidence="6" type="ORF">GCM10009545_19490</name>
    <name evidence="7" type="ORF">GCM10011581_21740</name>
</gene>
<evidence type="ECO:0000313" key="9">
    <source>
        <dbReference type="Proteomes" id="UP001500220"/>
    </source>
</evidence>
<dbReference type="PANTHER" id="PTHR30346:SF29">
    <property type="entry name" value="LYSR SUBSTRATE-BINDING"/>
    <property type="match status" value="1"/>
</dbReference>
<dbReference type="InterPro" id="IPR005119">
    <property type="entry name" value="LysR_subst-bd"/>
</dbReference>
<keyword evidence="4" id="KW-0804">Transcription</keyword>
<dbReference type="Gene3D" id="3.40.190.10">
    <property type="entry name" value="Periplasmic binding protein-like II"/>
    <property type="match status" value="2"/>
</dbReference>
<feature type="domain" description="HTH lysR-type" evidence="5">
    <location>
        <begin position="33"/>
        <end position="90"/>
    </location>
</feature>
<dbReference type="EMBL" id="BMMT01000006">
    <property type="protein sequence ID" value="GGI84204.1"/>
    <property type="molecule type" value="Genomic_DNA"/>
</dbReference>
<keyword evidence="3" id="KW-0238">DNA-binding</keyword>
<evidence type="ECO:0000256" key="2">
    <source>
        <dbReference type="ARBA" id="ARBA00023015"/>
    </source>
</evidence>
<protein>
    <submittedName>
        <fullName evidence="7">LysR family transcriptional regulator</fullName>
    </submittedName>
</protein>
<dbReference type="GO" id="GO:0003700">
    <property type="term" value="F:DNA-binding transcription factor activity"/>
    <property type="evidence" value="ECO:0007669"/>
    <property type="project" value="InterPro"/>
</dbReference>
<dbReference type="Proteomes" id="UP001500220">
    <property type="component" value="Unassembled WGS sequence"/>
</dbReference>
<evidence type="ECO:0000313" key="8">
    <source>
        <dbReference type="Proteomes" id="UP000597989"/>
    </source>
</evidence>
<reference evidence="7" key="3">
    <citation type="submission" date="2020-09" db="EMBL/GenBank/DDBJ databases">
        <authorList>
            <person name="Sun Q."/>
            <person name="Zhou Y."/>
        </authorList>
    </citation>
    <scope>NUCLEOTIDE SEQUENCE</scope>
    <source>
        <strain evidence="7">CGMCC 4.7206</strain>
    </source>
</reference>
<keyword evidence="2" id="KW-0805">Transcription regulation</keyword>
<evidence type="ECO:0000256" key="1">
    <source>
        <dbReference type="ARBA" id="ARBA00009437"/>
    </source>
</evidence>
<sequence length="331" mass="35619">MSGHPAIVASPIRKNKRLFLHNGSALLYSRAMLDVARLRLLRAVIATGSIRATAAALGYTPSAVSQQLTALQRETGLRLFERVGRGIEPTTAGRTLAAESEPLFEALSRVEGVVSDLRAGRVGSLSIGYFGSAGSAWLPTVVATLREEFPELRLDLRMTEITRADPDIDIFVEHPRNTPGPLAAVTRLVDDPYLAVVRDDDPIAALPEVPLAVLAERRWVDNDVNEGACRQVLLDTCAKAGFAPQFAVEMHDYQTAIPFVATGIGITVIPELGIGNLPPGLTAVPVVSPTPIRRISVAVRRSIAEHPAARRTVEILQSLARGSRPERTARG</sequence>
<reference evidence="7 8" key="1">
    <citation type="journal article" date="2014" name="Int. J. Syst. Evol. Microbiol.">
        <title>Complete genome sequence of Corynebacterium casei LMG S-19264T (=DSM 44701T), isolated from a smear-ripened cheese.</title>
        <authorList>
            <consortium name="US DOE Joint Genome Institute (JGI-PGF)"/>
            <person name="Walter F."/>
            <person name="Albersmeier A."/>
            <person name="Kalinowski J."/>
            <person name="Ruckert C."/>
        </authorList>
    </citation>
    <scope>NUCLEOTIDE SEQUENCE [LARGE SCALE GENOMIC DNA]</scope>
    <source>
        <strain evidence="7 8">CGMCC 4.7206</strain>
    </source>
</reference>
<dbReference type="Gene3D" id="1.10.10.10">
    <property type="entry name" value="Winged helix-like DNA-binding domain superfamily/Winged helix DNA-binding domain"/>
    <property type="match status" value="1"/>
</dbReference>
<evidence type="ECO:0000313" key="7">
    <source>
        <dbReference type="EMBL" id="GGI84204.1"/>
    </source>
</evidence>
<dbReference type="SUPFAM" id="SSF46785">
    <property type="entry name" value="Winged helix' DNA-binding domain"/>
    <property type="match status" value="1"/>
</dbReference>
<evidence type="ECO:0000313" key="6">
    <source>
        <dbReference type="EMBL" id="GAA0517564.1"/>
    </source>
</evidence>
<evidence type="ECO:0000256" key="4">
    <source>
        <dbReference type="ARBA" id="ARBA00023163"/>
    </source>
</evidence>
<dbReference type="GO" id="GO:0032993">
    <property type="term" value="C:protein-DNA complex"/>
    <property type="evidence" value="ECO:0007669"/>
    <property type="project" value="TreeGrafter"/>
</dbReference>
<keyword evidence="9" id="KW-1185">Reference proteome</keyword>
<dbReference type="AlphaFoldDB" id="A0A917JSM2"/>
<organism evidence="7 8">
    <name type="scientific">Saccharopolyspora thermophila</name>
    <dbReference type="NCBI Taxonomy" id="89367"/>
    <lineage>
        <taxon>Bacteria</taxon>
        <taxon>Bacillati</taxon>
        <taxon>Actinomycetota</taxon>
        <taxon>Actinomycetes</taxon>
        <taxon>Pseudonocardiales</taxon>
        <taxon>Pseudonocardiaceae</taxon>
        <taxon>Saccharopolyspora</taxon>
    </lineage>
</organism>
<name>A0A917JSM2_9PSEU</name>
<dbReference type="InterPro" id="IPR036390">
    <property type="entry name" value="WH_DNA-bd_sf"/>
</dbReference>
<dbReference type="Proteomes" id="UP000597989">
    <property type="component" value="Unassembled WGS sequence"/>
</dbReference>
<dbReference type="Pfam" id="PF00126">
    <property type="entry name" value="HTH_1"/>
    <property type="match status" value="1"/>
</dbReference>
<dbReference type="InterPro" id="IPR036388">
    <property type="entry name" value="WH-like_DNA-bd_sf"/>
</dbReference>
<reference evidence="6" key="4">
    <citation type="submission" date="2023-12" db="EMBL/GenBank/DDBJ databases">
        <authorList>
            <person name="Sun Q."/>
            <person name="Inoue M."/>
        </authorList>
    </citation>
    <scope>NUCLEOTIDE SEQUENCE</scope>
    <source>
        <strain evidence="6">JCM 10664</strain>
    </source>
</reference>
<reference evidence="6 9" key="2">
    <citation type="journal article" date="2019" name="Int. J. Syst. Evol. Microbiol.">
        <title>The Global Catalogue of Microorganisms (GCM) 10K type strain sequencing project: providing services to taxonomists for standard genome sequencing and annotation.</title>
        <authorList>
            <consortium name="The Broad Institute Genomics Platform"/>
            <consortium name="The Broad Institute Genome Sequencing Center for Infectious Disease"/>
            <person name="Wu L."/>
            <person name="Ma J."/>
        </authorList>
    </citation>
    <scope>NUCLEOTIDE SEQUENCE [LARGE SCALE GENOMIC DNA]</scope>
    <source>
        <strain evidence="6 9">JCM 10664</strain>
    </source>
</reference>
<comment type="caution">
    <text evidence="7">The sequence shown here is derived from an EMBL/GenBank/DDBJ whole genome shotgun (WGS) entry which is preliminary data.</text>
</comment>
<comment type="similarity">
    <text evidence="1">Belongs to the LysR transcriptional regulatory family.</text>
</comment>
<dbReference type="InterPro" id="IPR000847">
    <property type="entry name" value="LysR_HTH_N"/>
</dbReference>
<accession>A0A917JSM2</accession>
<evidence type="ECO:0000256" key="3">
    <source>
        <dbReference type="ARBA" id="ARBA00023125"/>
    </source>
</evidence>
<dbReference type="EMBL" id="BAAAHC010000008">
    <property type="protein sequence ID" value="GAA0517564.1"/>
    <property type="molecule type" value="Genomic_DNA"/>
</dbReference>
<evidence type="ECO:0000259" key="5">
    <source>
        <dbReference type="PROSITE" id="PS50931"/>
    </source>
</evidence>
<proteinExistence type="inferred from homology"/>